<dbReference type="Pfam" id="PF13412">
    <property type="entry name" value="HTH_24"/>
    <property type="match status" value="1"/>
</dbReference>
<dbReference type="InterPro" id="IPR036388">
    <property type="entry name" value="WH-like_DNA-bd_sf"/>
</dbReference>
<dbReference type="GO" id="GO:0006355">
    <property type="term" value="P:regulation of DNA-templated transcription"/>
    <property type="evidence" value="ECO:0007669"/>
    <property type="project" value="UniProtKB-ARBA"/>
</dbReference>
<dbReference type="InterPro" id="IPR000485">
    <property type="entry name" value="AsnC-type_HTH_dom"/>
</dbReference>
<dbReference type="SMART" id="SM00344">
    <property type="entry name" value="HTH_ASNC"/>
    <property type="match status" value="1"/>
</dbReference>
<dbReference type="STRING" id="1156985.SAMN04488118_101135"/>
<protein>
    <submittedName>
        <fullName evidence="6">Transcriptional regulator, AsnC family</fullName>
    </submittedName>
</protein>
<dbReference type="InterPro" id="IPR019885">
    <property type="entry name" value="Tscrpt_reg_HTH_AsnC-type_CS"/>
</dbReference>
<evidence type="ECO:0000313" key="7">
    <source>
        <dbReference type="Proteomes" id="UP000198767"/>
    </source>
</evidence>
<dbReference type="InterPro" id="IPR019887">
    <property type="entry name" value="Tscrpt_reg_AsnC/Lrp_C"/>
</dbReference>
<dbReference type="SUPFAM" id="SSF46785">
    <property type="entry name" value="Winged helix' DNA-binding domain"/>
    <property type="match status" value="1"/>
</dbReference>
<sequence>MKRELDRIDRKILTELQQNGRLSVVELANRVNLTNTPCAERVKRLEKSGLITKYKAVVDPEPLGLSHLTIVQISMAATADTSLDELNAAVTRIEEVETCMMIAGSFDYMLIVRTRDMGHFREILGEKINKLPGIRQTNSFAVMETVKHDQDIAFTINSE</sequence>
<dbReference type="InterPro" id="IPR019888">
    <property type="entry name" value="Tscrpt_reg_AsnC-like"/>
</dbReference>
<dbReference type="PANTHER" id="PTHR30154:SF0">
    <property type="entry name" value="LEUCINE-RESPONSIVE REGULATORY PROTEIN"/>
    <property type="match status" value="1"/>
</dbReference>
<dbReference type="FunFam" id="1.10.10.10:FF:000186">
    <property type="entry name" value="AsnC family transcriptional regulator"/>
    <property type="match status" value="1"/>
</dbReference>
<evidence type="ECO:0000313" key="6">
    <source>
        <dbReference type="EMBL" id="SCZ49672.1"/>
    </source>
</evidence>
<dbReference type="Pfam" id="PF01037">
    <property type="entry name" value="AsnC_trans_reg"/>
    <property type="match status" value="1"/>
</dbReference>
<organism evidence="6 7">
    <name type="scientific">Epibacterium ulvae</name>
    <dbReference type="NCBI Taxonomy" id="1156985"/>
    <lineage>
        <taxon>Bacteria</taxon>
        <taxon>Pseudomonadati</taxon>
        <taxon>Pseudomonadota</taxon>
        <taxon>Alphaproteobacteria</taxon>
        <taxon>Rhodobacterales</taxon>
        <taxon>Roseobacteraceae</taxon>
        <taxon>Epibacterium</taxon>
    </lineage>
</organism>
<reference evidence="6 7" key="1">
    <citation type="submission" date="2016-10" db="EMBL/GenBank/DDBJ databases">
        <authorList>
            <person name="de Groot N.N."/>
        </authorList>
    </citation>
    <scope>NUCLEOTIDE SEQUENCE [LARGE SCALE GENOMIC DNA]</scope>
    <source>
        <strain evidence="6 7">U95</strain>
    </source>
</reference>
<keyword evidence="3" id="KW-0010">Activator</keyword>
<dbReference type="PANTHER" id="PTHR30154">
    <property type="entry name" value="LEUCINE-RESPONSIVE REGULATORY PROTEIN"/>
    <property type="match status" value="1"/>
</dbReference>
<gene>
    <name evidence="6" type="ORF">SAMN04488118_101135</name>
</gene>
<dbReference type="Proteomes" id="UP000198767">
    <property type="component" value="Unassembled WGS sequence"/>
</dbReference>
<dbReference type="PRINTS" id="PR00033">
    <property type="entry name" value="HTHASNC"/>
</dbReference>
<keyword evidence="1" id="KW-0805">Transcription regulation</keyword>
<dbReference type="GO" id="GO:0006524">
    <property type="term" value="P:alanine catabolic process"/>
    <property type="evidence" value="ECO:0007669"/>
    <property type="project" value="TreeGrafter"/>
</dbReference>
<dbReference type="InterPro" id="IPR036390">
    <property type="entry name" value="WH_DNA-bd_sf"/>
</dbReference>
<dbReference type="PROSITE" id="PS00519">
    <property type="entry name" value="HTH_ASNC_1"/>
    <property type="match status" value="1"/>
</dbReference>
<dbReference type="CDD" id="cd00090">
    <property type="entry name" value="HTH_ARSR"/>
    <property type="match status" value="1"/>
</dbReference>
<dbReference type="SUPFAM" id="SSF54909">
    <property type="entry name" value="Dimeric alpha+beta barrel"/>
    <property type="match status" value="1"/>
</dbReference>
<dbReference type="EMBL" id="FMWG01000001">
    <property type="protein sequence ID" value="SCZ49672.1"/>
    <property type="molecule type" value="Genomic_DNA"/>
</dbReference>
<evidence type="ECO:0000256" key="4">
    <source>
        <dbReference type="ARBA" id="ARBA00023163"/>
    </source>
</evidence>
<dbReference type="OrthoDB" id="9802341at2"/>
<evidence type="ECO:0000256" key="3">
    <source>
        <dbReference type="ARBA" id="ARBA00023159"/>
    </source>
</evidence>
<keyword evidence="4" id="KW-0804">Transcription</keyword>
<name>A0A1G5PJI4_9RHOB</name>
<evidence type="ECO:0000256" key="2">
    <source>
        <dbReference type="ARBA" id="ARBA00023125"/>
    </source>
</evidence>
<accession>A0A1G5PJI4</accession>
<dbReference type="Gene3D" id="3.30.70.920">
    <property type="match status" value="1"/>
</dbReference>
<dbReference type="PROSITE" id="PS50956">
    <property type="entry name" value="HTH_ASNC_2"/>
    <property type="match status" value="1"/>
</dbReference>
<dbReference type="InterPro" id="IPR011991">
    <property type="entry name" value="ArsR-like_HTH"/>
</dbReference>
<keyword evidence="7" id="KW-1185">Reference proteome</keyword>
<evidence type="ECO:0000256" key="1">
    <source>
        <dbReference type="ARBA" id="ARBA00023015"/>
    </source>
</evidence>
<dbReference type="GO" id="GO:0043565">
    <property type="term" value="F:sequence-specific DNA binding"/>
    <property type="evidence" value="ECO:0007669"/>
    <property type="project" value="InterPro"/>
</dbReference>
<dbReference type="Gene3D" id="1.10.10.10">
    <property type="entry name" value="Winged helix-like DNA-binding domain superfamily/Winged helix DNA-binding domain"/>
    <property type="match status" value="1"/>
</dbReference>
<dbReference type="GO" id="GO:0043201">
    <property type="term" value="P:response to L-leucine"/>
    <property type="evidence" value="ECO:0007669"/>
    <property type="project" value="TreeGrafter"/>
</dbReference>
<dbReference type="RefSeq" id="WP_090214721.1">
    <property type="nucleotide sequence ID" value="NZ_CANLDO010000002.1"/>
</dbReference>
<keyword evidence="2" id="KW-0238">DNA-binding</keyword>
<dbReference type="AlphaFoldDB" id="A0A1G5PJI4"/>
<dbReference type="GO" id="GO:0005829">
    <property type="term" value="C:cytosol"/>
    <property type="evidence" value="ECO:0007669"/>
    <property type="project" value="TreeGrafter"/>
</dbReference>
<dbReference type="InterPro" id="IPR011008">
    <property type="entry name" value="Dimeric_a/b-barrel"/>
</dbReference>
<evidence type="ECO:0000259" key="5">
    <source>
        <dbReference type="PROSITE" id="PS50956"/>
    </source>
</evidence>
<feature type="domain" description="HTH asnC-type" evidence="5">
    <location>
        <begin position="5"/>
        <end position="66"/>
    </location>
</feature>
<proteinExistence type="predicted"/>